<dbReference type="Pfam" id="PF09360">
    <property type="entry name" value="zf-CDGSH"/>
    <property type="match status" value="1"/>
</dbReference>
<dbReference type="AlphaFoldDB" id="A0A848GBS4"/>
<keyword evidence="2" id="KW-0479">Metal-binding</keyword>
<keyword evidence="3" id="KW-0408">Iron</keyword>
<keyword evidence="7" id="KW-1185">Reference proteome</keyword>
<evidence type="ECO:0000313" key="6">
    <source>
        <dbReference type="EMBL" id="NML28764.1"/>
    </source>
</evidence>
<dbReference type="EMBL" id="JABBGA010000034">
    <property type="protein sequence ID" value="NML28764.1"/>
    <property type="molecule type" value="Genomic_DNA"/>
</dbReference>
<dbReference type="InterPro" id="IPR042216">
    <property type="entry name" value="MitoNEET_CISD"/>
</dbReference>
<reference evidence="6 7" key="1">
    <citation type="submission" date="2020-04" db="EMBL/GenBank/DDBJ databases">
        <title>Zoogloea sp. G-4-1-14 isolated from soil.</title>
        <authorList>
            <person name="Dahal R.H."/>
        </authorList>
    </citation>
    <scope>NUCLEOTIDE SEQUENCE [LARGE SCALE GENOMIC DNA]</scope>
    <source>
        <strain evidence="6 7">G-4-1-14</strain>
    </source>
</reference>
<dbReference type="GO" id="GO:0051537">
    <property type="term" value="F:2 iron, 2 sulfur cluster binding"/>
    <property type="evidence" value="ECO:0007669"/>
    <property type="project" value="UniProtKB-KW"/>
</dbReference>
<keyword evidence="1" id="KW-0001">2Fe-2S</keyword>
<sequence>MKVSVLKNGPLKVDGAIALVQDGAVLPLPGPAVFLCRCGASAKKPFCDGAHARIGFKDESATADA</sequence>
<dbReference type="Gene3D" id="3.40.5.90">
    <property type="entry name" value="CDGSH iron-sulfur domain, mitoNEET-type"/>
    <property type="match status" value="1"/>
</dbReference>
<evidence type="ECO:0000313" key="7">
    <source>
        <dbReference type="Proteomes" id="UP000580043"/>
    </source>
</evidence>
<dbReference type="SMART" id="SM00704">
    <property type="entry name" value="ZnF_CDGSH"/>
    <property type="match status" value="1"/>
</dbReference>
<evidence type="ECO:0000259" key="5">
    <source>
        <dbReference type="SMART" id="SM00704"/>
    </source>
</evidence>
<organism evidence="6 7">
    <name type="scientific">Zoogloea dura</name>
    <dbReference type="NCBI Taxonomy" id="2728840"/>
    <lineage>
        <taxon>Bacteria</taxon>
        <taxon>Pseudomonadati</taxon>
        <taxon>Pseudomonadota</taxon>
        <taxon>Betaproteobacteria</taxon>
        <taxon>Rhodocyclales</taxon>
        <taxon>Zoogloeaceae</taxon>
        <taxon>Zoogloea</taxon>
    </lineage>
</organism>
<evidence type="ECO:0000256" key="4">
    <source>
        <dbReference type="ARBA" id="ARBA00023014"/>
    </source>
</evidence>
<dbReference type="GO" id="GO:0046872">
    <property type="term" value="F:metal ion binding"/>
    <property type="evidence" value="ECO:0007669"/>
    <property type="project" value="UniProtKB-KW"/>
</dbReference>
<keyword evidence="4" id="KW-0411">Iron-sulfur</keyword>
<proteinExistence type="predicted"/>
<feature type="domain" description="Iron-binding zinc finger CDGSH type" evidence="5">
    <location>
        <begin position="8"/>
        <end position="57"/>
    </location>
</feature>
<comment type="caution">
    <text evidence="6">The sequence shown here is derived from an EMBL/GenBank/DDBJ whole genome shotgun (WGS) entry which is preliminary data.</text>
</comment>
<protein>
    <submittedName>
        <fullName evidence="6">CDGSH iron-sulfur domain-containing protein</fullName>
    </submittedName>
</protein>
<gene>
    <name evidence="6" type="ORF">HHL15_23705</name>
</gene>
<dbReference type="Proteomes" id="UP000580043">
    <property type="component" value="Unassembled WGS sequence"/>
</dbReference>
<evidence type="ECO:0000256" key="1">
    <source>
        <dbReference type="ARBA" id="ARBA00022714"/>
    </source>
</evidence>
<evidence type="ECO:0000256" key="2">
    <source>
        <dbReference type="ARBA" id="ARBA00022723"/>
    </source>
</evidence>
<evidence type="ECO:0000256" key="3">
    <source>
        <dbReference type="ARBA" id="ARBA00023004"/>
    </source>
</evidence>
<dbReference type="InterPro" id="IPR018967">
    <property type="entry name" value="FeS-contain_CDGSH-typ"/>
</dbReference>
<accession>A0A848GBS4</accession>
<dbReference type="GO" id="GO:0005737">
    <property type="term" value="C:cytoplasm"/>
    <property type="evidence" value="ECO:0007669"/>
    <property type="project" value="UniProtKB-ARBA"/>
</dbReference>
<name>A0A848GBS4_9RHOO</name>